<reference evidence="1" key="1">
    <citation type="submission" date="2014-09" db="EMBL/GenBank/DDBJ databases">
        <authorList>
            <person name="Magalhaes I.L.F."/>
            <person name="Oliveira U."/>
            <person name="Santos F.R."/>
            <person name="Vidigal T.H.D.A."/>
            <person name="Brescovit A.D."/>
            <person name="Santos A.J."/>
        </authorList>
    </citation>
    <scope>NUCLEOTIDE SEQUENCE</scope>
    <source>
        <tissue evidence="1">Shoot tissue taken approximately 20 cm above the soil surface</tissue>
    </source>
</reference>
<organism evidence="1">
    <name type="scientific">Arundo donax</name>
    <name type="common">Giant reed</name>
    <name type="synonym">Donax arundinaceus</name>
    <dbReference type="NCBI Taxonomy" id="35708"/>
    <lineage>
        <taxon>Eukaryota</taxon>
        <taxon>Viridiplantae</taxon>
        <taxon>Streptophyta</taxon>
        <taxon>Embryophyta</taxon>
        <taxon>Tracheophyta</taxon>
        <taxon>Spermatophyta</taxon>
        <taxon>Magnoliopsida</taxon>
        <taxon>Liliopsida</taxon>
        <taxon>Poales</taxon>
        <taxon>Poaceae</taxon>
        <taxon>PACMAD clade</taxon>
        <taxon>Arundinoideae</taxon>
        <taxon>Arundineae</taxon>
        <taxon>Arundo</taxon>
    </lineage>
</organism>
<sequence length="111" mass="12661">MSLNIFCASPSTQASSWSRLQQLAADRDDTSSSVPFVFALCKSTTFWKASICDMYNDLEAKIFFFSSEVALSWESTQDRHISSTEFKCLFCWSMDALRVLQRISNFEARSV</sequence>
<reference evidence="1" key="2">
    <citation type="journal article" date="2015" name="Data Brief">
        <title>Shoot transcriptome of the giant reed, Arundo donax.</title>
        <authorList>
            <person name="Barrero R.A."/>
            <person name="Guerrero F.D."/>
            <person name="Moolhuijzen P."/>
            <person name="Goolsby J.A."/>
            <person name="Tidwell J."/>
            <person name="Bellgard S.E."/>
            <person name="Bellgard M.I."/>
        </authorList>
    </citation>
    <scope>NUCLEOTIDE SEQUENCE</scope>
    <source>
        <tissue evidence="1">Shoot tissue taken approximately 20 cm above the soil surface</tissue>
    </source>
</reference>
<dbReference type="EMBL" id="GBRH01223145">
    <property type="protein sequence ID" value="JAD74750.1"/>
    <property type="molecule type" value="Transcribed_RNA"/>
</dbReference>
<protein>
    <submittedName>
        <fullName evidence="1">Uncharacterized protein</fullName>
    </submittedName>
</protein>
<accession>A0A0A9CMY6</accession>
<dbReference type="AlphaFoldDB" id="A0A0A9CMY6"/>
<name>A0A0A9CMY6_ARUDO</name>
<evidence type="ECO:0000313" key="1">
    <source>
        <dbReference type="EMBL" id="JAD74750.1"/>
    </source>
</evidence>
<proteinExistence type="predicted"/>